<accession>A0ABU4JFD6</accession>
<protein>
    <submittedName>
        <fullName evidence="1">Uncharacterized protein</fullName>
    </submittedName>
</protein>
<sequence length="149" mass="17697">MKLTFIKTILLFVCSFSYSQNNDSIKWEKDNPNWEKRLFSKPEFSNKIKVSKSDSTMDLYMSMTAECRIFGYQKPNKNSKRLILFSIWTFDVKDNPCNCQFGSYYETSSMEMELKYLGKENAFVKAALMKNKKQIAIVFFEKKWIEFVD</sequence>
<evidence type="ECO:0000313" key="1">
    <source>
        <dbReference type="EMBL" id="MDW8548389.1"/>
    </source>
</evidence>
<organism evidence="1 2">
    <name type="scientific">Epilithonimonas ginsengisoli</name>
    <dbReference type="NCBI Taxonomy" id="1245592"/>
    <lineage>
        <taxon>Bacteria</taxon>
        <taxon>Pseudomonadati</taxon>
        <taxon>Bacteroidota</taxon>
        <taxon>Flavobacteriia</taxon>
        <taxon>Flavobacteriales</taxon>
        <taxon>Weeksellaceae</taxon>
        <taxon>Chryseobacterium group</taxon>
        <taxon>Epilithonimonas</taxon>
    </lineage>
</organism>
<keyword evidence="2" id="KW-1185">Reference proteome</keyword>
<reference evidence="1 2" key="1">
    <citation type="submission" date="2023-11" db="EMBL/GenBank/DDBJ databases">
        <title>First isolation, identification, and characterization of non-pathogenic Epilithonimonas ginsengisoli isolated from diseased farmed rainbow trout (Oncorhynchus mykiss) in Chile.</title>
        <authorList>
            <person name="Miranda C.D."/>
            <person name="Irgang R."/>
            <person name="Concha C."/>
            <person name="Rojas R."/>
            <person name="Avendano R."/>
        </authorList>
    </citation>
    <scope>NUCLEOTIDE SEQUENCE [LARGE SCALE GENOMIC DNA]</scope>
    <source>
        <strain evidence="1 2">FP99</strain>
    </source>
</reference>
<dbReference type="EMBL" id="JAMXLT020000007">
    <property type="protein sequence ID" value="MDW8548389.1"/>
    <property type="molecule type" value="Genomic_DNA"/>
</dbReference>
<proteinExistence type="predicted"/>
<gene>
    <name evidence="1" type="ORF">NG800_005675</name>
</gene>
<comment type="caution">
    <text evidence="1">The sequence shown here is derived from an EMBL/GenBank/DDBJ whole genome shotgun (WGS) entry which is preliminary data.</text>
</comment>
<dbReference type="Proteomes" id="UP001204439">
    <property type="component" value="Unassembled WGS sequence"/>
</dbReference>
<dbReference type="RefSeq" id="WP_063970017.1">
    <property type="nucleotide sequence ID" value="NZ_JAMXLT020000007.1"/>
</dbReference>
<name>A0ABU4JFD6_9FLAO</name>
<evidence type="ECO:0000313" key="2">
    <source>
        <dbReference type="Proteomes" id="UP001204439"/>
    </source>
</evidence>